<evidence type="ECO:0000313" key="1">
    <source>
        <dbReference type="EMBL" id="KAK2649147.1"/>
    </source>
</evidence>
<dbReference type="PANTHER" id="PTHR33116:SF78">
    <property type="entry name" value="OS12G0587133 PROTEIN"/>
    <property type="match status" value="1"/>
</dbReference>
<dbReference type="AlphaFoldDB" id="A0AAD9U791"/>
<comment type="caution">
    <text evidence="1">The sequence shown here is derived from an EMBL/GenBank/DDBJ whole genome shotgun (WGS) entry which is preliminary data.</text>
</comment>
<protein>
    <recommendedName>
        <fullName evidence="3">Reverse transcriptase</fullName>
    </recommendedName>
</protein>
<dbReference type="PANTHER" id="PTHR33116">
    <property type="entry name" value="REVERSE TRANSCRIPTASE ZINC-BINDING DOMAIN-CONTAINING PROTEIN-RELATED-RELATED"/>
    <property type="match status" value="1"/>
</dbReference>
<proteinExistence type="predicted"/>
<evidence type="ECO:0008006" key="3">
    <source>
        <dbReference type="Google" id="ProtNLM"/>
    </source>
</evidence>
<sequence>MVSFKAYLDPIWAATFECKSVALPFPYLGLPLGSRPCSKAFWRPVLEKIEARLAPWKRKFLSKNGRLVLIKSVTSSIPIYYISVFKMPVGIAQRIEKLQQSFLWGVGLVKKKLHAVS</sequence>
<dbReference type="Proteomes" id="UP001280121">
    <property type="component" value="Unassembled WGS sequence"/>
</dbReference>
<accession>A0AAD9U791</accession>
<reference evidence="1" key="1">
    <citation type="journal article" date="2023" name="Plant J.">
        <title>Genome sequences and population genomics provide insights into the demographic history, inbreeding, and mutation load of two 'living fossil' tree species of Dipteronia.</title>
        <authorList>
            <person name="Feng Y."/>
            <person name="Comes H.P."/>
            <person name="Chen J."/>
            <person name="Zhu S."/>
            <person name="Lu R."/>
            <person name="Zhang X."/>
            <person name="Li P."/>
            <person name="Qiu J."/>
            <person name="Olsen K.M."/>
            <person name="Qiu Y."/>
        </authorList>
    </citation>
    <scope>NUCLEOTIDE SEQUENCE</scope>
    <source>
        <strain evidence="1">KIB01</strain>
    </source>
</reference>
<evidence type="ECO:0000313" key="2">
    <source>
        <dbReference type="Proteomes" id="UP001280121"/>
    </source>
</evidence>
<keyword evidence="2" id="KW-1185">Reference proteome</keyword>
<gene>
    <name evidence="1" type="ORF">Ddye_016636</name>
</gene>
<name>A0AAD9U791_9ROSI</name>
<dbReference type="EMBL" id="JANJYI010000005">
    <property type="protein sequence ID" value="KAK2649147.1"/>
    <property type="molecule type" value="Genomic_DNA"/>
</dbReference>
<organism evidence="1 2">
    <name type="scientific">Dipteronia dyeriana</name>
    <dbReference type="NCBI Taxonomy" id="168575"/>
    <lineage>
        <taxon>Eukaryota</taxon>
        <taxon>Viridiplantae</taxon>
        <taxon>Streptophyta</taxon>
        <taxon>Embryophyta</taxon>
        <taxon>Tracheophyta</taxon>
        <taxon>Spermatophyta</taxon>
        <taxon>Magnoliopsida</taxon>
        <taxon>eudicotyledons</taxon>
        <taxon>Gunneridae</taxon>
        <taxon>Pentapetalae</taxon>
        <taxon>rosids</taxon>
        <taxon>malvids</taxon>
        <taxon>Sapindales</taxon>
        <taxon>Sapindaceae</taxon>
        <taxon>Hippocastanoideae</taxon>
        <taxon>Acereae</taxon>
        <taxon>Dipteronia</taxon>
    </lineage>
</organism>